<protein>
    <submittedName>
        <fullName evidence="3">Uu.00g061870.m01.CDS01</fullName>
    </submittedName>
</protein>
<proteinExistence type="predicted"/>
<dbReference type="InterPro" id="IPR017850">
    <property type="entry name" value="Alkaline_phosphatase_core_sf"/>
</dbReference>
<feature type="chain" id="PRO_5042613286" evidence="2">
    <location>
        <begin position="18"/>
        <end position="405"/>
    </location>
</feature>
<comment type="caution">
    <text evidence="3">The sequence shown here is derived from an EMBL/GenBank/DDBJ whole genome shotgun (WGS) entry which is preliminary data.</text>
</comment>
<sequence length="405" mass="44330">MRSSIASIILLVGSVAAQTENTYTATATRSVAAAAATAKTSSPTSNVKGKAFDRLAIIWLENTDYDMASGDPNLAWLAGKGITLSGYHAVTHPSQPNYIASIGGDYFGMNHDDFTQVDKNVSTVIDLLEDKGISWAEYQEDMPYSGFEGFSYVNQQNGKNDYVRKHNPAVTYDSNAGVVDRLAVMKNLTLFYDDLESETLPQWMFITPNMTSDGHDTDVTVAGTWTRNFLDPLLDDARFMQNTLVLVTFDENESYSQQNRVMGILVGDAVPAELVGTVDDTYYNHYSEAATVSANWDLHTLGRFDVGANVFRMVADKTGDELRAWAGEFELADMYFNSSYAGALNDEGGNKRFPRPNLDGLAGSKRTVLPSIRDAWEGNPAPVYYTTGLETPDGQHPPAGYAPST</sequence>
<dbReference type="FunFam" id="3.40.720.10:FF:000064">
    <property type="entry name" value="Probable acid phosphatase Pho610"/>
    <property type="match status" value="1"/>
</dbReference>
<name>A0AAI8VTP7_9PEZI</name>
<keyword evidence="4" id="KW-1185">Reference proteome</keyword>
<dbReference type="Proteomes" id="UP001295740">
    <property type="component" value="Unassembled WGS sequence"/>
</dbReference>
<gene>
    <name evidence="3" type="ORF">KHLLAP_LOCUS10755</name>
</gene>
<evidence type="ECO:0000256" key="2">
    <source>
        <dbReference type="SAM" id="SignalP"/>
    </source>
</evidence>
<dbReference type="InterPro" id="IPR007312">
    <property type="entry name" value="Phosphoesterase"/>
</dbReference>
<dbReference type="Gene3D" id="3.40.720.10">
    <property type="entry name" value="Alkaline Phosphatase, subunit A"/>
    <property type="match status" value="1"/>
</dbReference>
<dbReference type="Pfam" id="PF04185">
    <property type="entry name" value="Phosphoesterase"/>
    <property type="match status" value="1"/>
</dbReference>
<accession>A0AAI8VTP7</accession>
<reference evidence="3" key="1">
    <citation type="submission" date="2023-10" db="EMBL/GenBank/DDBJ databases">
        <authorList>
            <person name="Hackl T."/>
        </authorList>
    </citation>
    <scope>NUCLEOTIDE SEQUENCE</scope>
</reference>
<dbReference type="GO" id="GO:0009395">
    <property type="term" value="P:phospholipid catabolic process"/>
    <property type="evidence" value="ECO:0007669"/>
    <property type="project" value="TreeGrafter"/>
</dbReference>
<feature type="signal peptide" evidence="2">
    <location>
        <begin position="1"/>
        <end position="17"/>
    </location>
</feature>
<dbReference type="AlphaFoldDB" id="A0AAI8VTP7"/>
<keyword evidence="2" id="KW-0732">Signal</keyword>
<evidence type="ECO:0000256" key="1">
    <source>
        <dbReference type="ARBA" id="ARBA00022801"/>
    </source>
</evidence>
<dbReference type="GO" id="GO:0016788">
    <property type="term" value="F:hydrolase activity, acting on ester bonds"/>
    <property type="evidence" value="ECO:0007669"/>
    <property type="project" value="InterPro"/>
</dbReference>
<organism evidence="3 4">
    <name type="scientific">Anthostomella pinea</name>
    <dbReference type="NCBI Taxonomy" id="933095"/>
    <lineage>
        <taxon>Eukaryota</taxon>
        <taxon>Fungi</taxon>
        <taxon>Dikarya</taxon>
        <taxon>Ascomycota</taxon>
        <taxon>Pezizomycotina</taxon>
        <taxon>Sordariomycetes</taxon>
        <taxon>Xylariomycetidae</taxon>
        <taxon>Xylariales</taxon>
        <taxon>Xylariaceae</taxon>
        <taxon>Anthostomella</taxon>
    </lineage>
</organism>
<dbReference type="EMBL" id="CAUWAG010000013">
    <property type="protein sequence ID" value="CAJ2510287.1"/>
    <property type="molecule type" value="Genomic_DNA"/>
</dbReference>
<dbReference type="PANTHER" id="PTHR31956">
    <property type="entry name" value="NON-SPECIFIC PHOSPHOLIPASE C4-RELATED"/>
    <property type="match status" value="1"/>
</dbReference>
<keyword evidence="1" id="KW-0378">Hydrolase</keyword>
<evidence type="ECO:0000313" key="3">
    <source>
        <dbReference type="EMBL" id="CAJ2510287.1"/>
    </source>
</evidence>
<dbReference type="PANTHER" id="PTHR31956:SF15">
    <property type="entry name" value="ACID PHOSPHATASE PHOA"/>
    <property type="match status" value="1"/>
</dbReference>
<evidence type="ECO:0000313" key="4">
    <source>
        <dbReference type="Proteomes" id="UP001295740"/>
    </source>
</evidence>